<dbReference type="InterPro" id="IPR029044">
    <property type="entry name" value="Nucleotide-diphossugar_trans"/>
</dbReference>
<dbReference type="AlphaFoldDB" id="A0A926KR69"/>
<evidence type="ECO:0000259" key="1">
    <source>
        <dbReference type="Pfam" id="PF00535"/>
    </source>
</evidence>
<dbReference type="InterPro" id="IPR011990">
    <property type="entry name" value="TPR-like_helical_dom_sf"/>
</dbReference>
<organism evidence="2 3">
    <name type="scientific">Paenibacillus sedimenti</name>
    <dbReference type="NCBI Taxonomy" id="2770274"/>
    <lineage>
        <taxon>Bacteria</taxon>
        <taxon>Bacillati</taxon>
        <taxon>Bacillota</taxon>
        <taxon>Bacilli</taxon>
        <taxon>Bacillales</taxon>
        <taxon>Paenibacillaceae</taxon>
        <taxon>Paenibacillus</taxon>
    </lineage>
</organism>
<reference evidence="2" key="1">
    <citation type="submission" date="2020-09" db="EMBL/GenBank/DDBJ databases">
        <title>Draft Genome Sequence of Paenibacillus sp. WST5.</title>
        <authorList>
            <person name="Bao Z."/>
        </authorList>
    </citation>
    <scope>NUCLEOTIDE SEQUENCE</scope>
    <source>
        <strain evidence="2">WST5</strain>
    </source>
</reference>
<sequence length="369" mass="42223">MNNPQITACIIVKNAEATLSQAITSVRKHVDEIIVVDTGSQDASQHIARQLDANVHHFLWNDHFAEARNYALSLTTSEWVLMIDADEEFIWHDPLPLNKWIVANGAPHTVYLLPIHHLDLSGNRIQASTHVERLFQPANYAYKGRIHETLYPLHGARVSALSDRGGFLHTGYAPTVLVQKQARNLRLLELEHQEFPYEGRVHRYLAAERFNQSRYVLAVQHASQALELLPVHDTYPRAQAHYYLMMSYLLMEDTAKAKAAALRCSEELPEYSDTYAVLAECDFLIKSWTSSLFWFRKWRTCLTGSYLFPNHFSGAVDDLLLRAADAWVQVGDDQEAIELLVTAYLRGSKKAEAAERLHLFFDHLDWIDD</sequence>
<gene>
    <name evidence="2" type="ORF">ICC18_20260</name>
</gene>
<dbReference type="Proteomes" id="UP000650466">
    <property type="component" value="Unassembled WGS sequence"/>
</dbReference>
<dbReference type="Gene3D" id="1.25.40.10">
    <property type="entry name" value="Tetratricopeptide repeat domain"/>
    <property type="match status" value="1"/>
</dbReference>
<keyword evidence="3" id="KW-1185">Reference proteome</keyword>
<name>A0A926KR69_9BACL</name>
<evidence type="ECO:0000313" key="3">
    <source>
        <dbReference type="Proteomes" id="UP000650466"/>
    </source>
</evidence>
<evidence type="ECO:0000313" key="2">
    <source>
        <dbReference type="EMBL" id="MBD0382455.1"/>
    </source>
</evidence>
<comment type="caution">
    <text evidence="2">The sequence shown here is derived from an EMBL/GenBank/DDBJ whole genome shotgun (WGS) entry which is preliminary data.</text>
</comment>
<dbReference type="Pfam" id="PF00535">
    <property type="entry name" value="Glycos_transf_2"/>
    <property type="match status" value="1"/>
</dbReference>
<dbReference type="PANTHER" id="PTHR43630">
    <property type="entry name" value="POLY-BETA-1,6-N-ACETYL-D-GLUCOSAMINE SYNTHASE"/>
    <property type="match status" value="1"/>
</dbReference>
<dbReference type="PANTHER" id="PTHR43630:SF2">
    <property type="entry name" value="GLYCOSYLTRANSFERASE"/>
    <property type="match status" value="1"/>
</dbReference>
<feature type="domain" description="Glycosyltransferase 2-like" evidence="1">
    <location>
        <begin position="8"/>
        <end position="90"/>
    </location>
</feature>
<dbReference type="EMBL" id="JACVVD010000007">
    <property type="protein sequence ID" value="MBD0382455.1"/>
    <property type="molecule type" value="Genomic_DNA"/>
</dbReference>
<dbReference type="Gene3D" id="3.90.550.10">
    <property type="entry name" value="Spore Coat Polysaccharide Biosynthesis Protein SpsA, Chain A"/>
    <property type="match status" value="1"/>
</dbReference>
<dbReference type="InterPro" id="IPR001173">
    <property type="entry name" value="Glyco_trans_2-like"/>
</dbReference>
<proteinExistence type="predicted"/>
<dbReference type="SUPFAM" id="SSF53448">
    <property type="entry name" value="Nucleotide-diphospho-sugar transferases"/>
    <property type="match status" value="1"/>
</dbReference>
<dbReference type="CDD" id="cd02511">
    <property type="entry name" value="Beta4Glucosyltransferase"/>
    <property type="match status" value="1"/>
</dbReference>
<protein>
    <submittedName>
        <fullName evidence="2">Glycosyltransferase family 2 protein</fullName>
    </submittedName>
</protein>
<dbReference type="SUPFAM" id="SSF48452">
    <property type="entry name" value="TPR-like"/>
    <property type="match status" value="1"/>
</dbReference>
<accession>A0A926KR69</accession>
<dbReference type="RefSeq" id="WP_188176237.1">
    <property type="nucleotide sequence ID" value="NZ_JACVVD010000007.1"/>
</dbReference>